<feature type="chain" id="PRO_5002729473" evidence="1">
    <location>
        <begin position="23"/>
        <end position="59"/>
    </location>
</feature>
<dbReference type="AlphaFoldDB" id="A8X4Q7"/>
<dbReference type="KEGG" id="cbr:CBG_07454"/>
<dbReference type="CTD" id="8587772"/>
<dbReference type="OMA" id="PSVNPCN"/>
<name>A8X4Q7_CAEBR</name>
<reference evidence="2 3" key="2">
    <citation type="journal article" date="2011" name="PLoS Genet.">
        <title>Caenorhabditis briggsae recombinant inbred line genotypes reveal inter-strain incompatibility and the evolution of recombination.</title>
        <authorList>
            <person name="Ross J.A."/>
            <person name="Koboldt D.C."/>
            <person name="Staisch J.E."/>
            <person name="Chamberlin H.M."/>
            <person name="Gupta B.P."/>
            <person name="Miller R.D."/>
            <person name="Baird S.E."/>
            <person name="Haag E.S."/>
        </authorList>
    </citation>
    <scope>NUCLEOTIDE SEQUENCE [LARGE SCALE GENOMIC DNA]</scope>
    <source>
        <strain evidence="2 3">AF16</strain>
    </source>
</reference>
<feature type="signal peptide" evidence="1">
    <location>
        <begin position="1"/>
        <end position="22"/>
    </location>
</feature>
<dbReference type="EMBL" id="HE601041">
    <property type="protein sequence ID" value="CAP27617.1"/>
    <property type="molecule type" value="Genomic_DNA"/>
</dbReference>
<protein>
    <submittedName>
        <fullName evidence="2">Protein CBG07454</fullName>
    </submittedName>
</protein>
<reference evidence="2 3" key="1">
    <citation type="journal article" date="2003" name="PLoS Biol.">
        <title>The genome sequence of Caenorhabditis briggsae: a platform for comparative genomics.</title>
        <authorList>
            <person name="Stein L.D."/>
            <person name="Bao Z."/>
            <person name="Blasiar D."/>
            <person name="Blumenthal T."/>
            <person name="Brent M.R."/>
            <person name="Chen N."/>
            <person name="Chinwalla A."/>
            <person name="Clarke L."/>
            <person name="Clee C."/>
            <person name="Coghlan A."/>
            <person name="Coulson A."/>
            <person name="D'Eustachio P."/>
            <person name="Fitch D.H."/>
            <person name="Fulton L.A."/>
            <person name="Fulton R.E."/>
            <person name="Griffiths-Jones S."/>
            <person name="Harris T.W."/>
            <person name="Hillier L.W."/>
            <person name="Kamath R."/>
            <person name="Kuwabara P.E."/>
            <person name="Mardis E.R."/>
            <person name="Marra M.A."/>
            <person name="Miner T.L."/>
            <person name="Minx P."/>
            <person name="Mullikin J.C."/>
            <person name="Plumb R.W."/>
            <person name="Rogers J."/>
            <person name="Schein J.E."/>
            <person name="Sohrmann M."/>
            <person name="Spieth J."/>
            <person name="Stajich J.E."/>
            <person name="Wei C."/>
            <person name="Willey D."/>
            <person name="Wilson R.K."/>
            <person name="Durbin R."/>
            <person name="Waterston R.H."/>
        </authorList>
    </citation>
    <scope>NUCLEOTIDE SEQUENCE [LARGE SCALE GENOMIC DNA]</scope>
    <source>
        <strain evidence="2 3">AF16</strain>
    </source>
</reference>
<dbReference type="eggNOG" id="ENOG502TIZJ">
    <property type="taxonomic scope" value="Eukaryota"/>
</dbReference>
<gene>
    <name evidence="2 4" type="ORF">CBG07454</name>
    <name evidence="2" type="ORF">CBG_07454</name>
</gene>
<organism evidence="2 3">
    <name type="scientific">Caenorhabditis briggsae</name>
    <dbReference type="NCBI Taxonomy" id="6238"/>
    <lineage>
        <taxon>Eukaryota</taxon>
        <taxon>Metazoa</taxon>
        <taxon>Ecdysozoa</taxon>
        <taxon>Nematoda</taxon>
        <taxon>Chromadorea</taxon>
        <taxon>Rhabditida</taxon>
        <taxon>Rhabditina</taxon>
        <taxon>Rhabditomorpha</taxon>
        <taxon>Rhabditoidea</taxon>
        <taxon>Rhabditidae</taxon>
        <taxon>Peloderinae</taxon>
        <taxon>Caenorhabditis</taxon>
    </lineage>
</organism>
<dbReference type="RefSeq" id="XP_002645773.1">
    <property type="nucleotide sequence ID" value="XM_002645727.1"/>
</dbReference>
<dbReference type="WormBase" id="CBG07454">
    <property type="protein sequence ID" value="CBP07631"/>
    <property type="gene ID" value="WBGene00029503"/>
</dbReference>
<dbReference type="FunCoup" id="A8X4Q7">
    <property type="interactions" value="791"/>
</dbReference>
<sequence length="59" mass="6600">MFGLFWKFMLLIVVLMSGIATAAPIPQGDNPDDFRYPENIDDINNMPMATVRPSVNPCN</sequence>
<dbReference type="Proteomes" id="UP000008549">
    <property type="component" value="Unassembled WGS sequence"/>
</dbReference>
<evidence type="ECO:0000313" key="4">
    <source>
        <dbReference type="WormBase" id="CBG07454"/>
    </source>
</evidence>
<evidence type="ECO:0000256" key="1">
    <source>
        <dbReference type="SAM" id="SignalP"/>
    </source>
</evidence>
<dbReference type="InParanoid" id="A8X4Q7"/>
<keyword evidence="3" id="KW-1185">Reference proteome</keyword>
<proteinExistence type="predicted"/>
<evidence type="ECO:0000313" key="3">
    <source>
        <dbReference type="Proteomes" id="UP000008549"/>
    </source>
</evidence>
<keyword evidence="1" id="KW-0732">Signal</keyword>
<accession>A8X4Q7</accession>
<dbReference type="HOGENOM" id="CLU_2962972_0_0_1"/>
<evidence type="ECO:0000313" key="2">
    <source>
        <dbReference type="EMBL" id="CAP27617.1"/>
    </source>
</evidence>
<dbReference type="GeneID" id="8587772"/>